<dbReference type="InterPro" id="IPR023606">
    <property type="entry name" value="CoA-Trfase_III_dom_1_sf"/>
</dbReference>
<dbReference type="Gene3D" id="3.30.1540.10">
    <property type="entry name" value="formyl-coa transferase, domain 3"/>
    <property type="match status" value="1"/>
</dbReference>
<dbReference type="PANTHER" id="PTHR48228">
    <property type="entry name" value="SUCCINYL-COA--D-CITRAMALATE COA-TRANSFERASE"/>
    <property type="match status" value="1"/>
</dbReference>
<dbReference type="InterPro" id="IPR050509">
    <property type="entry name" value="CoA-transferase_III"/>
</dbReference>
<dbReference type="KEGG" id="kab:B7C62_31170"/>
<sequence length="411" mass="42665">METSGTNSPGSRPPGPPRGTAGPRGPLAGLRIIELAGIGPVPFACMMLADLGAEVIRVDRAGGGRAFGGWHRVLDRGRRSVALDLKDPEGAAAVLRLADHADVVVEGFRPGVAERLGIGPDACRDRNPSLVYARMTGWGQDGPLAAAPGHDINYIALTGALDAIGTDGGAPVPPVNLLGDFAGGGMLLVCGILAALHERRRSGLGQTVDTAIVDGTASLLAMLLAMRDEGSWDRPRGGNLLDGGAPFYTTYPCADGGHMAVGALEERFYADLLTGLGLAPDTLPDRADRTNWPALRTAFAARFATRTREEWTAEFTGTQACVTPVLTVREAARHPQLAERGTYLDTGTGTAPAPAPRFGRTPAPAPGPAPSPGEHTRQVLSESGLTLREIDALIGRGAARTAEGTGPRPAR</sequence>
<proteinExistence type="predicted"/>
<dbReference type="Pfam" id="PF02515">
    <property type="entry name" value="CoA_transf_3"/>
    <property type="match status" value="1"/>
</dbReference>
<evidence type="ECO:0000313" key="3">
    <source>
        <dbReference type="Proteomes" id="UP000192251"/>
    </source>
</evidence>
<name>A0ABC8C0Y1_9ACTN</name>
<evidence type="ECO:0000313" key="2">
    <source>
        <dbReference type="EMBL" id="ARF76244.1"/>
    </source>
</evidence>
<protein>
    <submittedName>
        <fullName evidence="2">Carnitine dehydratase</fullName>
    </submittedName>
</protein>
<dbReference type="Proteomes" id="UP000192251">
    <property type="component" value="Chromosome"/>
</dbReference>
<gene>
    <name evidence="2" type="ORF">B7C62_31170</name>
</gene>
<feature type="compositionally biased region" description="Low complexity" evidence="1">
    <location>
        <begin position="1"/>
        <end position="10"/>
    </location>
</feature>
<dbReference type="EMBL" id="CP020563">
    <property type="protein sequence ID" value="ARF76244.1"/>
    <property type="molecule type" value="Genomic_DNA"/>
</dbReference>
<feature type="region of interest" description="Disordered" evidence="1">
    <location>
        <begin position="1"/>
        <end position="25"/>
    </location>
</feature>
<accession>A0ABC8C0Y1</accession>
<feature type="compositionally biased region" description="Low complexity" evidence="1">
    <location>
        <begin position="346"/>
        <end position="362"/>
    </location>
</feature>
<dbReference type="InterPro" id="IPR044855">
    <property type="entry name" value="CoA-Trfase_III_dom3_sf"/>
</dbReference>
<dbReference type="PANTHER" id="PTHR48228:SF5">
    <property type="entry name" value="ALPHA-METHYLACYL-COA RACEMASE"/>
    <property type="match status" value="1"/>
</dbReference>
<keyword evidence="3" id="KW-1185">Reference proteome</keyword>
<dbReference type="Gene3D" id="3.40.50.10540">
    <property type="entry name" value="Crotonobetainyl-coa:carnitine coa-transferase, domain 1"/>
    <property type="match status" value="1"/>
</dbReference>
<reference evidence="2 3" key="1">
    <citation type="submission" date="2017-04" db="EMBL/GenBank/DDBJ databases">
        <title>The complete genome sequence of Streptomyces albolongus YIM 101047, the producer of novel bafilomycins and novel odoriferous sesquiterpenoids.</title>
        <authorList>
            <person name="Yin M."/>
            <person name="Jiang Y."/>
        </authorList>
    </citation>
    <scope>NUCLEOTIDE SEQUENCE [LARGE SCALE GENOMIC DNA]</scope>
    <source>
        <strain evidence="2 3">YIM 101047</strain>
    </source>
</reference>
<evidence type="ECO:0000256" key="1">
    <source>
        <dbReference type="SAM" id="MobiDB-lite"/>
    </source>
</evidence>
<dbReference type="InterPro" id="IPR003673">
    <property type="entry name" value="CoA-Trfase_fam_III"/>
</dbReference>
<dbReference type="SUPFAM" id="SSF89796">
    <property type="entry name" value="CoA-transferase family III (CaiB/BaiF)"/>
    <property type="match status" value="1"/>
</dbReference>
<organism evidence="2 3">
    <name type="scientific">Kitasatospora albolonga</name>
    <dbReference type="NCBI Taxonomy" id="68173"/>
    <lineage>
        <taxon>Bacteria</taxon>
        <taxon>Bacillati</taxon>
        <taxon>Actinomycetota</taxon>
        <taxon>Actinomycetes</taxon>
        <taxon>Kitasatosporales</taxon>
        <taxon>Streptomycetaceae</taxon>
        <taxon>Kitasatospora</taxon>
    </lineage>
</organism>
<feature type="region of interest" description="Disordered" evidence="1">
    <location>
        <begin position="337"/>
        <end position="386"/>
    </location>
</feature>
<dbReference type="RefSeq" id="WP_084751575.1">
    <property type="nucleotide sequence ID" value="NZ_CP020563.1"/>
</dbReference>
<dbReference type="AlphaFoldDB" id="A0ABC8C0Y1"/>